<feature type="domain" description="PAS" evidence="16">
    <location>
        <begin position="726"/>
        <end position="772"/>
    </location>
</feature>
<dbReference type="InterPro" id="IPR035965">
    <property type="entry name" value="PAS-like_dom_sf"/>
</dbReference>
<keyword evidence="4" id="KW-1003">Cell membrane</keyword>
<keyword evidence="5" id="KW-0997">Cell inner membrane</keyword>
<evidence type="ECO:0000313" key="19">
    <source>
        <dbReference type="EMBL" id="MBB5022399.1"/>
    </source>
</evidence>
<feature type="domain" description="PAC" evidence="17">
    <location>
        <begin position="648"/>
        <end position="700"/>
    </location>
</feature>
<dbReference type="InterPro" id="IPR013655">
    <property type="entry name" value="PAS_fold_3"/>
</dbReference>
<feature type="domain" description="PAS" evidence="16">
    <location>
        <begin position="324"/>
        <end position="396"/>
    </location>
</feature>
<dbReference type="InterPro" id="IPR000700">
    <property type="entry name" value="PAS-assoc_C"/>
</dbReference>
<evidence type="ECO:0000259" key="18">
    <source>
        <dbReference type="PROSITE" id="PS50885"/>
    </source>
</evidence>
<evidence type="ECO:0000259" key="15">
    <source>
        <dbReference type="PROSITE" id="PS50109"/>
    </source>
</evidence>
<dbReference type="CDD" id="cd06225">
    <property type="entry name" value="HAMP"/>
    <property type="match status" value="1"/>
</dbReference>
<dbReference type="Proteomes" id="UP000528322">
    <property type="component" value="Unassembled WGS sequence"/>
</dbReference>
<evidence type="ECO:0000256" key="1">
    <source>
        <dbReference type="ARBA" id="ARBA00000085"/>
    </source>
</evidence>
<dbReference type="PROSITE" id="PS50112">
    <property type="entry name" value="PAS"/>
    <property type="match status" value="5"/>
</dbReference>
<dbReference type="SMART" id="SM00091">
    <property type="entry name" value="PAS"/>
    <property type="match status" value="6"/>
</dbReference>
<dbReference type="EC" id="2.7.13.3" evidence="3"/>
<evidence type="ECO:0000256" key="10">
    <source>
        <dbReference type="ARBA" id="ARBA00022741"/>
    </source>
</evidence>
<feature type="domain" description="PAC" evidence="17">
    <location>
        <begin position="774"/>
        <end position="826"/>
    </location>
</feature>
<dbReference type="SMART" id="SM00304">
    <property type="entry name" value="HAMP"/>
    <property type="match status" value="1"/>
</dbReference>
<dbReference type="SMART" id="SM00388">
    <property type="entry name" value="HisKA"/>
    <property type="match status" value="1"/>
</dbReference>
<dbReference type="PROSITE" id="PS50113">
    <property type="entry name" value="PAC"/>
    <property type="match status" value="5"/>
</dbReference>
<dbReference type="Pfam" id="PF08448">
    <property type="entry name" value="PAS_4"/>
    <property type="match status" value="1"/>
</dbReference>
<feature type="domain" description="PAC" evidence="17">
    <location>
        <begin position="528"/>
        <end position="580"/>
    </location>
</feature>
<dbReference type="InterPro" id="IPR003660">
    <property type="entry name" value="HAMP_dom"/>
</dbReference>
<feature type="domain" description="PAS" evidence="16">
    <location>
        <begin position="972"/>
        <end position="1017"/>
    </location>
</feature>
<dbReference type="InterPro" id="IPR003661">
    <property type="entry name" value="HisK_dim/P_dom"/>
</dbReference>
<keyword evidence="11" id="KW-0418">Kinase</keyword>
<keyword evidence="7" id="KW-0808">Transferase</keyword>
<dbReference type="SMART" id="SM00387">
    <property type="entry name" value="HATPase_c"/>
    <property type="match status" value="1"/>
</dbReference>
<dbReference type="InterPro" id="IPR005467">
    <property type="entry name" value="His_kinase_dom"/>
</dbReference>
<dbReference type="CDD" id="cd00130">
    <property type="entry name" value="PAS"/>
    <property type="match status" value="6"/>
</dbReference>
<dbReference type="Gene3D" id="1.10.287.130">
    <property type="match status" value="1"/>
</dbReference>
<dbReference type="PROSITE" id="PS50885">
    <property type="entry name" value="HAMP"/>
    <property type="match status" value="1"/>
</dbReference>
<dbReference type="SUPFAM" id="SSF55785">
    <property type="entry name" value="PYP-like sensor domain (PAS domain)"/>
    <property type="match status" value="6"/>
</dbReference>
<feature type="domain" description="PAS" evidence="16">
    <location>
        <begin position="827"/>
        <end position="898"/>
    </location>
</feature>
<dbReference type="InterPro" id="IPR052162">
    <property type="entry name" value="Sensor_kinase/Photoreceptor"/>
</dbReference>
<feature type="domain" description="Histidine kinase" evidence="15">
    <location>
        <begin position="1117"/>
        <end position="1331"/>
    </location>
</feature>
<dbReference type="SUPFAM" id="SSF47384">
    <property type="entry name" value="Homodimeric domain of signal transducing histidine kinase"/>
    <property type="match status" value="1"/>
</dbReference>
<feature type="domain" description="PAS" evidence="16">
    <location>
        <begin position="574"/>
        <end position="645"/>
    </location>
</feature>
<dbReference type="PROSITE" id="PS50109">
    <property type="entry name" value="HIS_KIN"/>
    <property type="match status" value="1"/>
</dbReference>
<evidence type="ECO:0000259" key="17">
    <source>
        <dbReference type="PROSITE" id="PS50113"/>
    </source>
</evidence>
<keyword evidence="20" id="KW-1185">Reference proteome</keyword>
<dbReference type="PANTHER" id="PTHR43304">
    <property type="entry name" value="PHYTOCHROME-LIKE PROTEIN CPH1"/>
    <property type="match status" value="1"/>
</dbReference>
<proteinExistence type="predicted"/>
<evidence type="ECO:0000256" key="2">
    <source>
        <dbReference type="ARBA" id="ARBA00004429"/>
    </source>
</evidence>
<dbReference type="Pfam" id="PF13426">
    <property type="entry name" value="PAS_9"/>
    <property type="match status" value="1"/>
</dbReference>
<dbReference type="SMART" id="SM00086">
    <property type="entry name" value="PAC"/>
    <property type="match status" value="6"/>
</dbReference>
<dbReference type="Gene3D" id="6.10.340.10">
    <property type="match status" value="1"/>
</dbReference>
<dbReference type="EMBL" id="JACHID010000010">
    <property type="protein sequence ID" value="MBB5022399.1"/>
    <property type="molecule type" value="Genomic_DNA"/>
</dbReference>
<dbReference type="InterPro" id="IPR036097">
    <property type="entry name" value="HisK_dim/P_sf"/>
</dbReference>
<evidence type="ECO:0000256" key="9">
    <source>
        <dbReference type="ARBA" id="ARBA00022737"/>
    </source>
</evidence>
<feature type="transmembrane region" description="Helical" evidence="14">
    <location>
        <begin position="250"/>
        <end position="272"/>
    </location>
</feature>
<evidence type="ECO:0000256" key="13">
    <source>
        <dbReference type="ARBA" id="ARBA00023136"/>
    </source>
</evidence>
<name>A0A7W7Y5G5_9BACT</name>
<protein>
    <recommendedName>
        <fullName evidence="3">histidine kinase</fullName>
        <ecNumber evidence="3">2.7.13.3</ecNumber>
    </recommendedName>
</protein>
<organism evidence="19 20">
    <name type="scientific">Desulfurispira natronophila</name>
    <dbReference type="NCBI Taxonomy" id="682562"/>
    <lineage>
        <taxon>Bacteria</taxon>
        <taxon>Pseudomonadati</taxon>
        <taxon>Chrysiogenota</taxon>
        <taxon>Chrysiogenia</taxon>
        <taxon>Chrysiogenales</taxon>
        <taxon>Chrysiogenaceae</taxon>
        <taxon>Desulfurispira</taxon>
    </lineage>
</organism>
<dbReference type="Pfam" id="PF08447">
    <property type="entry name" value="PAS_3"/>
    <property type="match status" value="4"/>
</dbReference>
<comment type="catalytic activity">
    <reaction evidence="1">
        <text>ATP + protein L-histidine = ADP + protein N-phospho-L-histidine.</text>
        <dbReference type="EC" id="2.7.13.3"/>
    </reaction>
</comment>
<evidence type="ECO:0000256" key="7">
    <source>
        <dbReference type="ARBA" id="ARBA00022679"/>
    </source>
</evidence>
<dbReference type="Pfam" id="PF00672">
    <property type="entry name" value="HAMP"/>
    <property type="match status" value="1"/>
</dbReference>
<keyword evidence="12 14" id="KW-1133">Transmembrane helix</keyword>
<dbReference type="InterPro" id="IPR003594">
    <property type="entry name" value="HATPase_dom"/>
</dbReference>
<keyword evidence="9" id="KW-0677">Repeat</keyword>
<dbReference type="FunFam" id="2.10.70.100:FF:000001">
    <property type="entry name" value="Sensory transduction histidine kinase"/>
    <property type="match status" value="1"/>
</dbReference>
<dbReference type="Gene3D" id="2.10.70.100">
    <property type="match status" value="2"/>
</dbReference>
<dbReference type="NCBIfam" id="TIGR00229">
    <property type="entry name" value="sensory_box"/>
    <property type="match status" value="6"/>
</dbReference>
<dbReference type="Gene3D" id="3.30.450.20">
    <property type="entry name" value="PAS domain"/>
    <property type="match status" value="6"/>
</dbReference>
<sequence length="1332" mass="150727">MGFTFFALRRFFPIFVLGFVLVAFIAYSLSMGVIRTEHQERIKAVQAFSQELILSSFHEEQQQVRSLADNQLIINGLVDFQERYRYLPALFRSLSAGQRAESPVGRFALHDFLGQEILSNQLPAGATLTESDVEALSAGEEVLRINAAGMLFAAPVKVHGFVEGSVSLSLPPDELTRVLPPLERFPFGVALYSEPGILLYEASKYHSPASDSCMANRQNFSHPDLLNLYIHVCAPPASELSQARSLRQSFAVMLTLGLLGIGLAFAATARAISRPINKLVENVDQVERDQSLNARVSLQGPRELQELARHFNQTLDAFEFMARSREELDYILDGSPAIVWSYDVSTLQIHYVSRNISNVLGYKTEEAVAAGWIEECIHPEDLKDVISQLQTWVDQGAAATLEITYRFRHADGHWVWLGEVTRAVLASDGTISEAISTTLDITSRRQMEMELEHSRQRLEEAQRIAHLGHWEANLHTNELWWSDAIYEMLGHDLQTYTPSVEAFKEAVHPDDLPDVIASEKLAEQTGVLDVEHRIVLPDGRVRWLHELARAEEDAQGNRVRLIGTVQDITQRKEQQQLLESAFKAARSVSFIITDLQTNIEEFSPGAETIFGYSRDEVLNTPVAKLHESQEAERFGEYLDQLHRSGKGFTIETRLVRKNGEIFPAIFSLEPIFDDRGQLCRTIGVSIDISERKELEESLNQSLERLIQAQRTARLGHWETDLATGELWWSSMVYELFGLDPAEPITLERFQQQVHPDDLPGLLAAEENAIQTGSMEVKYRFQHAQSGELRWAREIAHPSVHEDGSRKLVGTVQDITEHQQLLAQLQESQLHFQQFAENSETVFWVRTREQVLYVSPAYEKVWGRPRQSLLDNVGSLIETVHPDDQRRFVLHMQRELDGGQSFDGVYRIVRPEGTVRWIHARSFPVFDADGNVECWTGVAEDVTAQKEHEDTLEEFNTKLMLQVEQEVMNRMSTEQSYRTLVEHSPEGVLLLDSSGCFVSCNPAAAAMLGLTPREVIGKRPEDFSGNGRELYPTVEQVISRALGGEVQQRFNWTMQHISGHELLLETIVSPLGLDQPEHLLVLCRDNTEINRLQQEKQLQEATLIQQTKMAELGNMMGAIAHQWKQPLNNIALYTQFLPEDYEQGMLDKERLDETSERILRLVNFMSTTIDDFRNFFKPSTEESAFELCETVKSVVEIIRGQLIKDTVDINIETCEPTYVWGLHSQFQQVILNIINNARQALLEKRSSQREVTVNFSHEEGYVLVHISDNAGGIPEDLLPDKIFQPFISTKGEEGTGIGLSLGQTIIEKMGGTICAHNTESGACFTLRLPVKRI</sequence>
<evidence type="ECO:0000256" key="5">
    <source>
        <dbReference type="ARBA" id="ARBA00022519"/>
    </source>
</evidence>
<dbReference type="CDD" id="cd00082">
    <property type="entry name" value="HisKA"/>
    <property type="match status" value="1"/>
</dbReference>
<dbReference type="GO" id="GO:0005886">
    <property type="term" value="C:plasma membrane"/>
    <property type="evidence" value="ECO:0007669"/>
    <property type="project" value="UniProtKB-SubCell"/>
</dbReference>
<feature type="domain" description="PAC" evidence="17">
    <location>
        <begin position="901"/>
        <end position="953"/>
    </location>
</feature>
<keyword evidence="10" id="KW-0547">Nucleotide-binding</keyword>
<keyword evidence="8 14" id="KW-0812">Transmembrane</keyword>
<feature type="domain" description="HAMP" evidence="18">
    <location>
        <begin position="270"/>
        <end position="323"/>
    </location>
</feature>
<dbReference type="InterPro" id="IPR000014">
    <property type="entry name" value="PAS"/>
</dbReference>
<comment type="caution">
    <text evidence="19">The sequence shown here is derived from an EMBL/GenBank/DDBJ whole genome shotgun (WGS) entry which is preliminary data.</text>
</comment>
<dbReference type="PRINTS" id="PR00344">
    <property type="entry name" value="BCTRLSENSOR"/>
</dbReference>
<accession>A0A7W7Y5G5</accession>
<evidence type="ECO:0000256" key="3">
    <source>
        <dbReference type="ARBA" id="ARBA00012438"/>
    </source>
</evidence>
<dbReference type="InterPro" id="IPR036890">
    <property type="entry name" value="HATPase_C_sf"/>
</dbReference>
<dbReference type="RefSeq" id="WP_183732828.1">
    <property type="nucleotide sequence ID" value="NZ_JACHID010000010.1"/>
</dbReference>
<dbReference type="InterPro" id="IPR004358">
    <property type="entry name" value="Sig_transdc_His_kin-like_C"/>
</dbReference>
<dbReference type="InterPro" id="IPR001610">
    <property type="entry name" value="PAC"/>
</dbReference>
<keyword evidence="13 14" id="KW-0472">Membrane</keyword>
<dbReference type="GO" id="GO:0000155">
    <property type="term" value="F:phosphorelay sensor kinase activity"/>
    <property type="evidence" value="ECO:0007669"/>
    <property type="project" value="InterPro"/>
</dbReference>
<dbReference type="PANTHER" id="PTHR43304:SF1">
    <property type="entry name" value="PAC DOMAIN-CONTAINING PROTEIN"/>
    <property type="match status" value="1"/>
</dbReference>
<dbReference type="GO" id="GO:0000166">
    <property type="term" value="F:nucleotide binding"/>
    <property type="evidence" value="ECO:0007669"/>
    <property type="project" value="UniProtKB-KW"/>
</dbReference>
<evidence type="ECO:0000256" key="12">
    <source>
        <dbReference type="ARBA" id="ARBA00022989"/>
    </source>
</evidence>
<evidence type="ECO:0000256" key="6">
    <source>
        <dbReference type="ARBA" id="ARBA00022553"/>
    </source>
</evidence>
<keyword evidence="6" id="KW-0597">Phosphoprotein</keyword>
<feature type="domain" description="PAC" evidence="17">
    <location>
        <begin position="401"/>
        <end position="453"/>
    </location>
</feature>
<evidence type="ECO:0000256" key="11">
    <source>
        <dbReference type="ARBA" id="ARBA00022777"/>
    </source>
</evidence>
<evidence type="ECO:0000313" key="20">
    <source>
        <dbReference type="Proteomes" id="UP000528322"/>
    </source>
</evidence>
<evidence type="ECO:0000259" key="16">
    <source>
        <dbReference type="PROSITE" id="PS50112"/>
    </source>
</evidence>
<dbReference type="Pfam" id="PF02518">
    <property type="entry name" value="HATPase_c"/>
    <property type="match status" value="1"/>
</dbReference>
<feature type="transmembrane region" description="Helical" evidence="14">
    <location>
        <begin position="12"/>
        <end position="34"/>
    </location>
</feature>
<evidence type="ECO:0000256" key="14">
    <source>
        <dbReference type="SAM" id="Phobius"/>
    </source>
</evidence>
<gene>
    <name evidence="19" type="ORF">HNR37_001734</name>
</gene>
<dbReference type="Gene3D" id="3.30.565.10">
    <property type="entry name" value="Histidine kinase-like ATPase, C-terminal domain"/>
    <property type="match status" value="1"/>
</dbReference>
<evidence type="ECO:0000256" key="4">
    <source>
        <dbReference type="ARBA" id="ARBA00022475"/>
    </source>
</evidence>
<reference evidence="19 20" key="1">
    <citation type="submission" date="2020-08" db="EMBL/GenBank/DDBJ databases">
        <title>Genomic Encyclopedia of Type Strains, Phase IV (KMG-IV): sequencing the most valuable type-strain genomes for metagenomic binning, comparative biology and taxonomic classification.</title>
        <authorList>
            <person name="Goeker M."/>
        </authorList>
    </citation>
    <scope>NUCLEOTIDE SEQUENCE [LARGE SCALE GENOMIC DNA]</scope>
    <source>
        <strain evidence="19 20">DSM 22071</strain>
    </source>
</reference>
<evidence type="ECO:0000256" key="8">
    <source>
        <dbReference type="ARBA" id="ARBA00022692"/>
    </source>
</evidence>
<dbReference type="SUPFAM" id="SSF55874">
    <property type="entry name" value="ATPase domain of HSP90 chaperone/DNA topoisomerase II/histidine kinase"/>
    <property type="match status" value="1"/>
</dbReference>
<dbReference type="InterPro" id="IPR013656">
    <property type="entry name" value="PAS_4"/>
</dbReference>
<comment type="subcellular location">
    <subcellularLocation>
        <location evidence="2">Cell inner membrane</location>
        <topology evidence="2">Multi-pass membrane protein</topology>
    </subcellularLocation>
</comment>